<evidence type="ECO:0000259" key="5">
    <source>
        <dbReference type="Pfam" id="PF00370"/>
    </source>
</evidence>
<dbReference type="Gene3D" id="3.30.420.40">
    <property type="match status" value="2"/>
</dbReference>
<feature type="domain" description="Carbohydrate kinase FGGY C-terminal" evidence="6">
    <location>
        <begin position="291"/>
        <end position="428"/>
    </location>
</feature>
<dbReference type="PROSITE" id="PS00445">
    <property type="entry name" value="FGGY_KINASES_2"/>
    <property type="match status" value="1"/>
</dbReference>
<feature type="domain" description="Carbohydrate kinase FGGY N-terminal" evidence="5">
    <location>
        <begin position="5"/>
        <end position="242"/>
    </location>
</feature>
<protein>
    <recommendedName>
        <fullName evidence="9">Xylulokinase</fullName>
    </recommendedName>
</protein>
<sequence length="487" mass="53342">MTQTYLLGIDIGTSSIKTVLMDGTGRRRAQHTHCYETIQSQPGYVEQDPDGAWWTGTRAGIAACLEQSGIHPSEIAGICASGMVPNLCPLDREGRPVRPAILYRDNRAIEEAAWLQEHLGWESNLQDVTPKLLWIKRHEPEAYGRIEMVLNAHSYIAFRLTGVYSADHDIAAIFGGVYEEKRHVWLPERMREAGLDPKVLPPLCWPMDVVGTVTQQAAEETGLVPGIPVVAGTGDSYTILVGTGTVDAGEGLIYLGTAGTFLGLERSLDDQVGSCPFITGGARFLGNVLTGGEITRWFRDSVLLREVSYQTLEEAANTVAPGADGLFALPHLLGERTPQANPLAKGVLFGLTNAHTAGHMYRALLEGVAYALRDSYESSALPLSRLVISGGGSNCLLWRQIIADVLNQELTYLPQGDNAMGTAYLAGRGLGLFDSFRIVRDRWLGDGERIVPNPAEVERYDRRFAYYQSLNALCRPAFEELARLDLR</sequence>
<dbReference type="PIRSF" id="PIRSF000538">
    <property type="entry name" value="GlpK"/>
    <property type="match status" value="1"/>
</dbReference>
<dbReference type="InterPro" id="IPR043129">
    <property type="entry name" value="ATPase_NBD"/>
</dbReference>
<dbReference type="InterPro" id="IPR050406">
    <property type="entry name" value="FGGY_Carb_Kinase"/>
</dbReference>
<evidence type="ECO:0000256" key="3">
    <source>
        <dbReference type="ARBA" id="ARBA00022777"/>
    </source>
</evidence>
<keyword evidence="3 4" id="KW-0418">Kinase</keyword>
<dbReference type="EMBL" id="JACOPR010000008">
    <property type="protein sequence ID" value="MBC5731534.1"/>
    <property type="molecule type" value="Genomic_DNA"/>
</dbReference>
<dbReference type="Pfam" id="PF00370">
    <property type="entry name" value="FGGY_N"/>
    <property type="match status" value="1"/>
</dbReference>
<evidence type="ECO:0000256" key="2">
    <source>
        <dbReference type="ARBA" id="ARBA00022679"/>
    </source>
</evidence>
<comment type="caution">
    <text evidence="7">The sequence shown here is derived from an EMBL/GenBank/DDBJ whole genome shotgun (WGS) entry which is preliminary data.</text>
</comment>
<gene>
    <name evidence="7" type="ORF">H8S34_11960</name>
</gene>
<dbReference type="InterPro" id="IPR000577">
    <property type="entry name" value="Carb_kinase_FGGY"/>
</dbReference>
<dbReference type="CDD" id="cd07804">
    <property type="entry name" value="ASKHA_NBD_FGGY_RrXK-like"/>
    <property type="match status" value="1"/>
</dbReference>
<dbReference type="PANTHER" id="PTHR43095:SF5">
    <property type="entry name" value="XYLULOSE KINASE"/>
    <property type="match status" value="1"/>
</dbReference>
<dbReference type="PANTHER" id="PTHR43095">
    <property type="entry name" value="SUGAR KINASE"/>
    <property type="match status" value="1"/>
</dbReference>
<comment type="similarity">
    <text evidence="1 4">Belongs to the FGGY kinase family.</text>
</comment>
<evidence type="ECO:0008006" key="9">
    <source>
        <dbReference type="Google" id="ProtNLM"/>
    </source>
</evidence>
<evidence type="ECO:0000313" key="8">
    <source>
        <dbReference type="Proteomes" id="UP000660021"/>
    </source>
</evidence>
<dbReference type="Pfam" id="PF02782">
    <property type="entry name" value="FGGY_C"/>
    <property type="match status" value="1"/>
</dbReference>
<dbReference type="InterPro" id="IPR018483">
    <property type="entry name" value="Carb_kinase_FGGY_CS"/>
</dbReference>
<proteinExistence type="inferred from homology"/>
<keyword evidence="8" id="KW-1185">Reference proteome</keyword>
<accession>A0ABR7HVH9</accession>
<name>A0ABR7HVH9_9FIRM</name>
<dbReference type="SUPFAM" id="SSF53067">
    <property type="entry name" value="Actin-like ATPase domain"/>
    <property type="match status" value="2"/>
</dbReference>
<organism evidence="7 8">
    <name type="scientific">Pseudoflavonifractor hominis</name>
    <dbReference type="NCBI Taxonomy" id="2763059"/>
    <lineage>
        <taxon>Bacteria</taxon>
        <taxon>Bacillati</taxon>
        <taxon>Bacillota</taxon>
        <taxon>Clostridia</taxon>
        <taxon>Eubacteriales</taxon>
        <taxon>Oscillospiraceae</taxon>
        <taxon>Pseudoflavonifractor</taxon>
    </lineage>
</organism>
<evidence type="ECO:0000259" key="6">
    <source>
        <dbReference type="Pfam" id="PF02782"/>
    </source>
</evidence>
<evidence type="ECO:0000256" key="4">
    <source>
        <dbReference type="RuleBase" id="RU003733"/>
    </source>
</evidence>
<reference evidence="7 8" key="1">
    <citation type="submission" date="2020-08" db="EMBL/GenBank/DDBJ databases">
        <title>Genome public.</title>
        <authorList>
            <person name="Liu C."/>
            <person name="Sun Q."/>
        </authorList>
    </citation>
    <scope>NUCLEOTIDE SEQUENCE [LARGE SCALE GENOMIC DNA]</scope>
    <source>
        <strain evidence="7 8">New-38</strain>
    </source>
</reference>
<dbReference type="InterPro" id="IPR018484">
    <property type="entry name" value="FGGY_N"/>
</dbReference>
<dbReference type="InterPro" id="IPR018485">
    <property type="entry name" value="FGGY_C"/>
</dbReference>
<evidence type="ECO:0000256" key="1">
    <source>
        <dbReference type="ARBA" id="ARBA00009156"/>
    </source>
</evidence>
<dbReference type="Proteomes" id="UP000660021">
    <property type="component" value="Unassembled WGS sequence"/>
</dbReference>
<keyword evidence="2 4" id="KW-0808">Transferase</keyword>
<evidence type="ECO:0000313" key="7">
    <source>
        <dbReference type="EMBL" id="MBC5731534.1"/>
    </source>
</evidence>
<dbReference type="RefSeq" id="WP_101691320.1">
    <property type="nucleotide sequence ID" value="NZ_JACOPR010000008.1"/>
</dbReference>